<protein>
    <submittedName>
        <fullName evidence="1">Uncharacterized protein</fullName>
    </submittedName>
</protein>
<gene>
    <name evidence="1" type="ORF">UFOVP70_34</name>
</gene>
<name>A0A6J5L1K9_9CAUD</name>
<proteinExistence type="predicted"/>
<organism evidence="1">
    <name type="scientific">uncultured Caudovirales phage</name>
    <dbReference type="NCBI Taxonomy" id="2100421"/>
    <lineage>
        <taxon>Viruses</taxon>
        <taxon>Duplodnaviria</taxon>
        <taxon>Heunggongvirae</taxon>
        <taxon>Uroviricota</taxon>
        <taxon>Caudoviricetes</taxon>
        <taxon>Peduoviridae</taxon>
        <taxon>Maltschvirus</taxon>
        <taxon>Maltschvirus maltsch</taxon>
    </lineage>
</organism>
<reference evidence="1" key="1">
    <citation type="submission" date="2020-04" db="EMBL/GenBank/DDBJ databases">
        <authorList>
            <person name="Chiriac C."/>
            <person name="Salcher M."/>
            <person name="Ghai R."/>
            <person name="Kavagutti S V."/>
        </authorList>
    </citation>
    <scope>NUCLEOTIDE SEQUENCE</scope>
</reference>
<dbReference type="EMBL" id="LR796193">
    <property type="protein sequence ID" value="CAB4126290.1"/>
    <property type="molecule type" value="Genomic_DNA"/>
</dbReference>
<sequence length="102" mass="11091">MYAHGGCPDDIPSDDWRNIEILISDGYIGNKAILLALSALTTGNLNSKMKQGSQAFTMKDVLPSTHEYIVPPMTEEEQKAQAQKQLLAFMSASPGAAPYFEA</sequence>
<accession>A0A6J5L1K9</accession>
<evidence type="ECO:0000313" key="1">
    <source>
        <dbReference type="EMBL" id="CAB4126290.1"/>
    </source>
</evidence>